<reference evidence="1" key="2">
    <citation type="journal article" date="2020" name="Nat. Commun.">
        <title>Large-scale genome sequencing of mycorrhizal fungi provides insights into the early evolution of symbiotic traits.</title>
        <authorList>
            <person name="Miyauchi S."/>
            <person name="Kiss E."/>
            <person name="Kuo A."/>
            <person name="Drula E."/>
            <person name="Kohler A."/>
            <person name="Sanchez-Garcia M."/>
            <person name="Morin E."/>
            <person name="Andreopoulos B."/>
            <person name="Barry K.W."/>
            <person name="Bonito G."/>
            <person name="Buee M."/>
            <person name="Carver A."/>
            <person name="Chen C."/>
            <person name="Cichocki N."/>
            <person name="Clum A."/>
            <person name="Culley D."/>
            <person name="Crous P.W."/>
            <person name="Fauchery L."/>
            <person name="Girlanda M."/>
            <person name="Hayes R.D."/>
            <person name="Keri Z."/>
            <person name="LaButti K."/>
            <person name="Lipzen A."/>
            <person name="Lombard V."/>
            <person name="Magnuson J."/>
            <person name="Maillard F."/>
            <person name="Murat C."/>
            <person name="Nolan M."/>
            <person name="Ohm R.A."/>
            <person name="Pangilinan J."/>
            <person name="Pereira M.F."/>
            <person name="Perotto S."/>
            <person name="Peter M."/>
            <person name="Pfister S."/>
            <person name="Riley R."/>
            <person name="Sitrit Y."/>
            <person name="Stielow J.B."/>
            <person name="Szollosi G."/>
            <person name="Zifcakova L."/>
            <person name="Stursova M."/>
            <person name="Spatafora J.W."/>
            <person name="Tedersoo L."/>
            <person name="Vaario L.M."/>
            <person name="Yamada A."/>
            <person name="Yan M."/>
            <person name="Wang P."/>
            <person name="Xu J."/>
            <person name="Bruns T."/>
            <person name="Baldrian P."/>
            <person name="Vilgalys R."/>
            <person name="Dunand C."/>
            <person name="Henrissat B."/>
            <person name="Grigoriev I.V."/>
            <person name="Hibbett D."/>
            <person name="Nagy L.G."/>
            <person name="Martin F.M."/>
        </authorList>
    </citation>
    <scope>NUCLEOTIDE SEQUENCE</scope>
    <source>
        <strain evidence="1">P2</strain>
    </source>
</reference>
<dbReference type="Proteomes" id="UP000886501">
    <property type="component" value="Unassembled WGS sequence"/>
</dbReference>
<reference evidence="1" key="1">
    <citation type="submission" date="2019-10" db="EMBL/GenBank/DDBJ databases">
        <authorList>
            <consortium name="DOE Joint Genome Institute"/>
            <person name="Kuo A."/>
            <person name="Miyauchi S."/>
            <person name="Kiss E."/>
            <person name="Drula E."/>
            <person name="Kohler A."/>
            <person name="Sanchez-Garcia M."/>
            <person name="Andreopoulos B."/>
            <person name="Barry K.W."/>
            <person name="Bonito G."/>
            <person name="Buee M."/>
            <person name="Carver A."/>
            <person name="Chen C."/>
            <person name="Cichocki N."/>
            <person name="Clum A."/>
            <person name="Culley D."/>
            <person name="Crous P.W."/>
            <person name="Fauchery L."/>
            <person name="Girlanda M."/>
            <person name="Hayes R."/>
            <person name="Keri Z."/>
            <person name="Labutti K."/>
            <person name="Lipzen A."/>
            <person name="Lombard V."/>
            <person name="Magnuson J."/>
            <person name="Maillard F."/>
            <person name="Morin E."/>
            <person name="Murat C."/>
            <person name="Nolan M."/>
            <person name="Ohm R."/>
            <person name="Pangilinan J."/>
            <person name="Pereira M."/>
            <person name="Perotto S."/>
            <person name="Peter M."/>
            <person name="Riley R."/>
            <person name="Sitrit Y."/>
            <person name="Stielow B."/>
            <person name="Szollosi G."/>
            <person name="Zifcakova L."/>
            <person name="Stursova M."/>
            <person name="Spatafora J.W."/>
            <person name="Tedersoo L."/>
            <person name="Vaario L.-M."/>
            <person name="Yamada A."/>
            <person name="Yan M."/>
            <person name="Wang P."/>
            <person name="Xu J."/>
            <person name="Bruns T."/>
            <person name="Baldrian P."/>
            <person name="Vilgalys R."/>
            <person name="Henrissat B."/>
            <person name="Grigoriev I.V."/>
            <person name="Hibbett D."/>
            <person name="Nagy L.G."/>
            <person name="Martin F.M."/>
        </authorList>
    </citation>
    <scope>NUCLEOTIDE SEQUENCE</scope>
    <source>
        <strain evidence="1">P2</strain>
    </source>
</reference>
<keyword evidence="2" id="KW-1185">Reference proteome</keyword>
<evidence type="ECO:0000313" key="1">
    <source>
        <dbReference type="EMBL" id="KAF9651342.1"/>
    </source>
</evidence>
<evidence type="ECO:0000313" key="2">
    <source>
        <dbReference type="Proteomes" id="UP000886501"/>
    </source>
</evidence>
<comment type="caution">
    <text evidence="1">The sequence shown here is derived from an EMBL/GenBank/DDBJ whole genome shotgun (WGS) entry which is preliminary data.</text>
</comment>
<gene>
    <name evidence="1" type="ORF">BDM02DRAFT_3091472</name>
</gene>
<sequence>MGSTRIVGDRGQEDIGAVDDWFEGDSVVSVPELVADLDDSFHELEIADQGKEATAVEEAQGEDPIDRESHTGSNGEGGESGGEGDEGYEYNEEEWAALPARGVSPLSIKSLTLYRQLGEGGFGQVYAASLEDCDKVHAVKVIPKTEGNKDQVSREQDLLRRLIGCPFFTQLEASWQSSLNYYLVTPVYPGNLRDEIEKYGGLSIDVAHFYIKQILGAVDYLHSHYILHRDLKLENILLTQDGHAVVCDFGLATIVLPNGRARRSFEEDPDQDLPSFYVENLTYCFGTPQSTAPEIVLGQAYGLSSDMWSLGVIIYEMITGRLPWSDEYGNATALYKSIIATDPGFVPSEWLDDAGLCLIAHRLLRKDPSRRPSINELLFSHVFQEL</sequence>
<dbReference type="EMBL" id="MU117976">
    <property type="protein sequence ID" value="KAF9651342.1"/>
    <property type="molecule type" value="Genomic_DNA"/>
</dbReference>
<organism evidence="1 2">
    <name type="scientific">Thelephora ganbajun</name>
    <name type="common">Ganba fungus</name>
    <dbReference type="NCBI Taxonomy" id="370292"/>
    <lineage>
        <taxon>Eukaryota</taxon>
        <taxon>Fungi</taxon>
        <taxon>Dikarya</taxon>
        <taxon>Basidiomycota</taxon>
        <taxon>Agaricomycotina</taxon>
        <taxon>Agaricomycetes</taxon>
        <taxon>Thelephorales</taxon>
        <taxon>Thelephoraceae</taxon>
        <taxon>Thelephora</taxon>
    </lineage>
</organism>
<proteinExistence type="predicted"/>
<protein>
    <submittedName>
        <fullName evidence="1">Kinase-like protein</fullName>
    </submittedName>
</protein>
<name>A0ACB6ZP20_THEGA</name>
<accession>A0ACB6ZP20</accession>